<dbReference type="AlphaFoldDB" id="A0A6P1DVA0"/>
<dbReference type="PANTHER" id="PTHR37477">
    <property type="entry name" value="COBALT-PRECORRIN-5A HYDROLASE"/>
    <property type="match status" value="1"/>
</dbReference>
<dbReference type="InterPro" id="IPR036518">
    <property type="entry name" value="CobE/GbiG_C_sf"/>
</dbReference>
<organism evidence="2 3">
    <name type="scientific">Thiorhodococcus mannitoliphagus</name>
    <dbReference type="NCBI Taxonomy" id="329406"/>
    <lineage>
        <taxon>Bacteria</taxon>
        <taxon>Pseudomonadati</taxon>
        <taxon>Pseudomonadota</taxon>
        <taxon>Gammaproteobacteria</taxon>
        <taxon>Chromatiales</taxon>
        <taxon>Chromatiaceae</taxon>
        <taxon>Thiorhodococcus</taxon>
    </lineage>
</organism>
<evidence type="ECO:0000313" key="3">
    <source>
        <dbReference type="Proteomes" id="UP000471640"/>
    </source>
</evidence>
<comment type="caution">
    <text evidence="2">The sequence shown here is derived from an EMBL/GenBank/DDBJ whole genome shotgun (WGS) entry which is preliminary data.</text>
</comment>
<dbReference type="EMBL" id="JAAIJR010000019">
    <property type="protein sequence ID" value="NEX19982.1"/>
    <property type="molecule type" value="Genomic_DNA"/>
</dbReference>
<reference evidence="2 3" key="2">
    <citation type="submission" date="2020-02" db="EMBL/GenBank/DDBJ databases">
        <title>Genome sequences of Thiorhodococcus mannitoliphagus and Thiorhodococcus minor, purple sulfur photosynthetic bacteria in the gammaproteobacterial family, Chromatiaceae.</title>
        <authorList>
            <person name="Aviles F.A."/>
            <person name="Meyer T.E."/>
            <person name="Kyndt J.A."/>
        </authorList>
    </citation>
    <scope>NUCLEOTIDE SEQUENCE [LARGE SCALE GENOMIC DNA]</scope>
    <source>
        <strain evidence="2 3">DSM 18266</strain>
    </source>
</reference>
<name>A0A6P1DVA0_9GAMM</name>
<protein>
    <submittedName>
        <fullName evidence="2">Cobalamin biosynthesis protein</fullName>
    </submittedName>
</protein>
<reference evidence="3" key="1">
    <citation type="journal article" date="2020" name="Microbiol. Resour. Announc.">
        <title>Draft Genome Sequences of Thiorhodococcus mannitoliphagus and Thiorhodococcus minor, Purple Sulfur Photosynthetic Bacteria in the Gammaproteobacterial Family Chromatiaceae.</title>
        <authorList>
            <person name="Aviles F.A."/>
            <person name="Meyer T.E."/>
            <person name="Kyndt J.A."/>
        </authorList>
    </citation>
    <scope>NUCLEOTIDE SEQUENCE [LARGE SCALE GENOMIC DNA]</scope>
    <source>
        <strain evidence="3">DSM 18266</strain>
    </source>
</reference>
<dbReference type="PANTHER" id="PTHR37477:SF1">
    <property type="entry name" value="COBALT-PRECORRIN-5A HYDROLASE"/>
    <property type="match status" value="1"/>
</dbReference>
<dbReference type="SUPFAM" id="SSF159664">
    <property type="entry name" value="CobE/GbiG C-terminal domain-like"/>
    <property type="match status" value="1"/>
</dbReference>
<sequence>MTQSIPVCIGVGCQRGTALSTLEDAVDAILAELGPVEVRCIVSHQRKAEEPALLALARKRGWVLQCFPSEQLAAVAVPNPCARVGVEVGTPSVAEAAALLAAGSSELLVEKRRHVGADGKGATLAVARCR</sequence>
<dbReference type="Proteomes" id="UP000471640">
    <property type="component" value="Unassembled WGS sequence"/>
</dbReference>
<accession>A0A6P1DVA0</accession>
<dbReference type="InterPro" id="IPR052553">
    <property type="entry name" value="CbiG_hydrolase"/>
</dbReference>
<dbReference type="Pfam" id="PF01890">
    <property type="entry name" value="CbiG_C"/>
    <property type="match status" value="1"/>
</dbReference>
<evidence type="ECO:0000259" key="1">
    <source>
        <dbReference type="Pfam" id="PF01890"/>
    </source>
</evidence>
<keyword evidence="3" id="KW-1185">Reference proteome</keyword>
<dbReference type="GO" id="GO:0009236">
    <property type="term" value="P:cobalamin biosynthetic process"/>
    <property type="evidence" value="ECO:0007669"/>
    <property type="project" value="InterPro"/>
</dbReference>
<dbReference type="Gene3D" id="3.30.420.180">
    <property type="entry name" value="CobE/GbiG C-terminal domain"/>
    <property type="match status" value="1"/>
</dbReference>
<proteinExistence type="predicted"/>
<dbReference type="InterPro" id="IPR002750">
    <property type="entry name" value="CobE/GbiG_C"/>
</dbReference>
<feature type="domain" description="CobE/GbiG C-terminal" evidence="1">
    <location>
        <begin position="8"/>
        <end position="127"/>
    </location>
</feature>
<gene>
    <name evidence="2" type="ORF">G3480_06585</name>
</gene>
<dbReference type="RefSeq" id="WP_164652935.1">
    <property type="nucleotide sequence ID" value="NZ_JAAIJR010000019.1"/>
</dbReference>
<evidence type="ECO:0000313" key="2">
    <source>
        <dbReference type="EMBL" id="NEX19982.1"/>
    </source>
</evidence>